<dbReference type="Pfam" id="PF09597">
    <property type="entry name" value="SAM_Ribosomal_mS41"/>
    <property type="match status" value="1"/>
</dbReference>
<protein>
    <recommendedName>
        <fullName evidence="4">Small ribosomal subunit protein mS41</fullName>
    </recommendedName>
</protein>
<evidence type="ECO:0000256" key="5">
    <source>
        <dbReference type="SAM" id="MobiDB-lite"/>
    </source>
</evidence>
<evidence type="ECO:0000256" key="2">
    <source>
        <dbReference type="ARBA" id="ARBA00010492"/>
    </source>
</evidence>
<evidence type="ECO:0000256" key="3">
    <source>
        <dbReference type="ARBA" id="ARBA00023128"/>
    </source>
</evidence>
<dbReference type="Proteomes" id="UP000799421">
    <property type="component" value="Unassembled WGS sequence"/>
</dbReference>
<dbReference type="InterPro" id="IPR039603">
    <property type="entry name" value="Ribosomal_mS41"/>
</dbReference>
<comment type="subcellular location">
    <subcellularLocation>
        <location evidence="1">Mitochondrion</location>
    </subcellularLocation>
</comment>
<organism evidence="7 8">
    <name type="scientific">Piedraia hortae CBS 480.64</name>
    <dbReference type="NCBI Taxonomy" id="1314780"/>
    <lineage>
        <taxon>Eukaryota</taxon>
        <taxon>Fungi</taxon>
        <taxon>Dikarya</taxon>
        <taxon>Ascomycota</taxon>
        <taxon>Pezizomycotina</taxon>
        <taxon>Dothideomycetes</taxon>
        <taxon>Dothideomycetidae</taxon>
        <taxon>Capnodiales</taxon>
        <taxon>Piedraiaceae</taxon>
        <taxon>Piedraia</taxon>
    </lineage>
</organism>
<evidence type="ECO:0000313" key="8">
    <source>
        <dbReference type="Proteomes" id="UP000799421"/>
    </source>
</evidence>
<dbReference type="GO" id="GO:0005739">
    <property type="term" value="C:mitochondrion"/>
    <property type="evidence" value="ECO:0007669"/>
    <property type="project" value="UniProtKB-SubCell"/>
</dbReference>
<dbReference type="PANTHER" id="PTHR28235:SF1">
    <property type="entry name" value="SMALL RIBOSOMAL SUBUNIT PROTEIN MS41"/>
    <property type="match status" value="1"/>
</dbReference>
<dbReference type="AlphaFoldDB" id="A0A6A7BV41"/>
<sequence length="249" mass="27818">MSSTSRVLVGPDLAMAQRMARLRHALPAQFSRTYHYLNRTTPKIPSPTPFVPDVPTFLTLIGRDLSQHATKIPSWEALFSWNSAQFREVGIEPARSRRYLLAWRERFRNGVTGIGGDCKNVRDGVAKLRAVELQSNKPQGNDTTPKSRKTVANEKADEDGKGNLEEEGSDSKLPLVGDNVPTNLRGVKLLRGHYIAGSGVEQVKGFGVAQLRVKPGLWEIRRGHKVDGGERRKAEVRYKRRLAERRATA</sequence>
<accession>A0A6A7BV41</accession>
<dbReference type="PANTHER" id="PTHR28235">
    <property type="entry name" value="PROTEIN FYV4, MITOCHONDRIAL"/>
    <property type="match status" value="1"/>
</dbReference>
<evidence type="ECO:0000256" key="1">
    <source>
        <dbReference type="ARBA" id="ARBA00004173"/>
    </source>
</evidence>
<dbReference type="SMART" id="SM01238">
    <property type="entry name" value="IGR"/>
    <property type="match status" value="1"/>
</dbReference>
<name>A0A6A7BV41_9PEZI</name>
<evidence type="ECO:0000313" key="7">
    <source>
        <dbReference type="EMBL" id="KAF2858358.1"/>
    </source>
</evidence>
<comment type="similarity">
    <text evidence="2">Belongs to the mitochondrion-specific ribosomal protein mS41 family.</text>
</comment>
<feature type="domain" description="Small ribosomal subunit protein mS41 SAM" evidence="6">
    <location>
        <begin position="54"/>
        <end position="110"/>
    </location>
</feature>
<feature type="region of interest" description="Disordered" evidence="5">
    <location>
        <begin position="133"/>
        <end position="178"/>
    </location>
</feature>
<proteinExistence type="inferred from homology"/>
<evidence type="ECO:0000256" key="4">
    <source>
        <dbReference type="ARBA" id="ARBA00035129"/>
    </source>
</evidence>
<dbReference type="OrthoDB" id="18595at2759"/>
<keyword evidence="8" id="KW-1185">Reference proteome</keyword>
<feature type="compositionally biased region" description="Polar residues" evidence="5">
    <location>
        <begin position="133"/>
        <end position="144"/>
    </location>
</feature>
<reference evidence="7" key="1">
    <citation type="journal article" date="2020" name="Stud. Mycol.">
        <title>101 Dothideomycetes genomes: a test case for predicting lifestyles and emergence of pathogens.</title>
        <authorList>
            <person name="Haridas S."/>
            <person name="Albert R."/>
            <person name="Binder M."/>
            <person name="Bloem J."/>
            <person name="Labutti K."/>
            <person name="Salamov A."/>
            <person name="Andreopoulos B."/>
            <person name="Baker S."/>
            <person name="Barry K."/>
            <person name="Bills G."/>
            <person name="Bluhm B."/>
            <person name="Cannon C."/>
            <person name="Castanera R."/>
            <person name="Culley D."/>
            <person name="Daum C."/>
            <person name="Ezra D."/>
            <person name="Gonzalez J."/>
            <person name="Henrissat B."/>
            <person name="Kuo A."/>
            <person name="Liang C."/>
            <person name="Lipzen A."/>
            <person name="Lutzoni F."/>
            <person name="Magnuson J."/>
            <person name="Mondo S."/>
            <person name="Nolan M."/>
            <person name="Ohm R."/>
            <person name="Pangilinan J."/>
            <person name="Park H.-J."/>
            <person name="Ramirez L."/>
            <person name="Alfaro M."/>
            <person name="Sun H."/>
            <person name="Tritt A."/>
            <person name="Yoshinaga Y."/>
            <person name="Zwiers L.-H."/>
            <person name="Turgeon B."/>
            <person name="Goodwin S."/>
            <person name="Spatafora J."/>
            <person name="Crous P."/>
            <person name="Grigoriev I."/>
        </authorList>
    </citation>
    <scope>NUCLEOTIDE SEQUENCE</scope>
    <source>
        <strain evidence="7">CBS 480.64</strain>
    </source>
</reference>
<dbReference type="EMBL" id="MU006011">
    <property type="protein sequence ID" value="KAF2858358.1"/>
    <property type="molecule type" value="Genomic_DNA"/>
</dbReference>
<gene>
    <name evidence="7" type="ORF">K470DRAFT_259864</name>
</gene>
<keyword evidence="3" id="KW-0496">Mitochondrion</keyword>
<dbReference type="InterPro" id="IPR019083">
    <property type="entry name" value="SAM_Ribosomal_mS41"/>
</dbReference>
<evidence type="ECO:0000259" key="6">
    <source>
        <dbReference type="SMART" id="SM01238"/>
    </source>
</evidence>
<feature type="compositionally biased region" description="Basic and acidic residues" evidence="5">
    <location>
        <begin position="151"/>
        <end position="164"/>
    </location>
</feature>